<accession>A0A212KFG2</accession>
<dbReference type="EMBL" id="FLUL01000002">
    <property type="protein sequence ID" value="SBW10443.1"/>
    <property type="molecule type" value="Genomic_DNA"/>
</dbReference>
<evidence type="ECO:0000313" key="1">
    <source>
        <dbReference type="EMBL" id="SBV95522.1"/>
    </source>
</evidence>
<sequence length="50" mass="5957">MRINQKVFIYKNKNKEQKYDEQKTIDIPAYIKCFGCAYIGAEEKYCSGER</sequence>
<evidence type="ECO:0000313" key="2">
    <source>
        <dbReference type="EMBL" id="SBW10443.1"/>
    </source>
</evidence>
<reference evidence="2" key="1">
    <citation type="submission" date="2016-04" db="EMBL/GenBank/DDBJ databases">
        <authorList>
            <person name="Evans L.H."/>
            <person name="Alamgir A."/>
            <person name="Owens N."/>
            <person name="Weber N.D."/>
            <person name="Virtaneva K."/>
            <person name="Barbian K."/>
            <person name="Babar A."/>
            <person name="Rosenke K."/>
        </authorList>
    </citation>
    <scope>NUCLEOTIDE SEQUENCE</scope>
    <source>
        <strain evidence="1">86-1</strain>
        <strain evidence="2">86-2</strain>
    </source>
</reference>
<gene>
    <name evidence="1" type="ORF">KL86DYS1_11413</name>
    <name evidence="2" type="ORF">KL86DYS2_20083</name>
</gene>
<name>A0A212KFG2_9BACT</name>
<proteinExistence type="predicted"/>
<protein>
    <submittedName>
        <fullName evidence="2">Uncharacterized protein</fullName>
    </submittedName>
</protein>
<dbReference type="EMBL" id="FLUM01000001">
    <property type="protein sequence ID" value="SBV95522.1"/>
    <property type="molecule type" value="Genomic_DNA"/>
</dbReference>
<dbReference type="AlphaFoldDB" id="A0A212KFG2"/>
<organism evidence="2">
    <name type="scientific">uncultured Dysgonomonas sp</name>
    <dbReference type="NCBI Taxonomy" id="206096"/>
    <lineage>
        <taxon>Bacteria</taxon>
        <taxon>Pseudomonadati</taxon>
        <taxon>Bacteroidota</taxon>
        <taxon>Bacteroidia</taxon>
        <taxon>Bacteroidales</taxon>
        <taxon>Dysgonomonadaceae</taxon>
        <taxon>Dysgonomonas</taxon>
        <taxon>environmental samples</taxon>
    </lineage>
</organism>